<sequence>MAPKIRYGTTFEIDEIRQVAGGVIAYGTGESGRMGRIKKAGIFFLLRLSMNYHGVVNDGMVLHAVIGEPYQGKYPTLKELLEKSRIKTVQEILDKNLAHEAYRAKEPERREILKKAFPGVSYGYRVTDAKGNGFIVETLMINTKGEVVPALKLTPMGYGFEKLVWGEEAQAFLRECGVG</sequence>
<name>A0A2M7TM60_UNCKA</name>
<dbReference type="EMBL" id="PFNL01000008">
    <property type="protein sequence ID" value="PIZ48176.1"/>
    <property type="molecule type" value="Genomic_DNA"/>
</dbReference>
<evidence type="ECO:0000313" key="2">
    <source>
        <dbReference type="Proteomes" id="UP000228920"/>
    </source>
</evidence>
<gene>
    <name evidence="1" type="ORF">COY32_00460</name>
</gene>
<reference evidence="2" key="1">
    <citation type="submission" date="2017-09" db="EMBL/GenBank/DDBJ databases">
        <title>Depth-based differentiation of microbial function through sediment-hosted aquifers and enrichment of novel symbionts in the deep terrestrial subsurface.</title>
        <authorList>
            <person name="Probst A.J."/>
            <person name="Ladd B."/>
            <person name="Jarett J.K."/>
            <person name="Geller-Mcgrath D.E."/>
            <person name="Sieber C.M.K."/>
            <person name="Emerson J.B."/>
            <person name="Anantharaman K."/>
            <person name="Thomas B.C."/>
            <person name="Malmstrom R."/>
            <person name="Stieglmeier M."/>
            <person name="Klingl A."/>
            <person name="Woyke T."/>
            <person name="Ryan C.M."/>
            <person name="Banfield J.F."/>
        </authorList>
    </citation>
    <scope>NUCLEOTIDE SEQUENCE [LARGE SCALE GENOMIC DNA]</scope>
</reference>
<organism evidence="1 2">
    <name type="scientific">candidate division WWE3 bacterium CG_4_10_14_0_2_um_filter_41_14</name>
    <dbReference type="NCBI Taxonomy" id="1975072"/>
    <lineage>
        <taxon>Bacteria</taxon>
        <taxon>Katanobacteria</taxon>
    </lineage>
</organism>
<evidence type="ECO:0000313" key="1">
    <source>
        <dbReference type="EMBL" id="PIZ48176.1"/>
    </source>
</evidence>
<dbReference type="Proteomes" id="UP000228920">
    <property type="component" value="Unassembled WGS sequence"/>
</dbReference>
<proteinExistence type="predicted"/>
<dbReference type="AlphaFoldDB" id="A0A2M7TM60"/>
<comment type="caution">
    <text evidence="1">The sequence shown here is derived from an EMBL/GenBank/DDBJ whole genome shotgun (WGS) entry which is preliminary data.</text>
</comment>
<accession>A0A2M7TM60</accession>
<protein>
    <submittedName>
        <fullName evidence="1">Uncharacterized protein</fullName>
    </submittedName>
</protein>